<dbReference type="PANTHER" id="PTHR31929">
    <property type="entry name" value="SAUR-LIKE AUXIN-RESPONSIVE PROTEIN FAMILY-RELATED"/>
    <property type="match status" value="1"/>
</dbReference>
<evidence type="ECO:0000313" key="2">
    <source>
        <dbReference type="EMBL" id="KAF6144102.1"/>
    </source>
</evidence>
<accession>A0A7J7LNH1</accession>
<dbReference type="OrthoDB" id="625231at2759"/>
<dbReference type="GO" id="GO:0009733">
    <property type="term" value="P:response to auxin"/>
    <property type="evidence" value="ECO:0007669"/>
    <property type="project" value="InterPro"/>
</dbReference>
<dbReference type="Pfam" id="PF02519">
    <property type="entry name" value="Auxin_inducible"/>
    <property type="match status" value="2"/>
</dbReference>
<proteinExistence type="inferred from homology"/>
<gene>
    <name evidence="2" type="ORF">GIB67_007563</name>
</gene>
<evidence type="ECO:0008006" key="4">
    <source>
        <dbReference type="Google" id="ProtNLM"/>
    </source>
</evidence>
<comment type="caution">
    <text evidence="2">The sequence shown here is derived from an EMBL/GenBank/DDBJ whole genome shotgun (WGS) entry which is preliminary data.</text>
</comment>
<dbReference type="Proteomes" id="UP000541444">
    <property type="component" value="Unassembled WGS sequence"/>
</dbReference>
<keyword evidence="3" id="KW-1185">Reference proteome</keyword>
<evidence type="ECO:0000256" key="1">
    <source>
        <dbReference type="ARBA" id="ARBA00006974"/>
    </source>
</evidence>
<comment type="similarity">
    <text evidence="1">Belongs to the ARG7 family.</text>
</comment>
<dbReference type="EMBL" id="JACGCM010002142">
    <property type="protein sequence ID" value="KAF6144102.1"/>
    <property type="molecule type" value="Genomic_DNA"/>
</dbReference>
<sequence length="174" mass="19627">MGIRLPGISHAKKTIRRSAADAPKGHFVVYVGESQRRRFVVPISYLDNPSFQYLLSQAEEEFGFDHPMGGLTIPCKLFFNIYIEIMGIHLPGISHAKQTIRRSASDVPKGHFPVYVGKGQRKRFVVPISYLDHPSFQYLLSRAEDELGFDHPIGGLTIPCKEDTFINLMSHLNS</sequence>
<dbReference type="InterPro" id="IPR003676">
    <property type="entry name" value="SAUR_fam"/>
</dbReference>
<organism evidence="2 3">
    <name type="scientific">Kingdonia uniflora</name>
    <dbReference type="NCBI Taxonomy" id="39325"/>
    <lineage>
        <taxon>Eukaryota</taxon>
        <taxon>Viridiplantae</taxon>
        <taxon>Streptophyta</taxon>
        <taxon>Embryophyta</taxon>
        <taxon>Tracheophyta</taxon>
        <taxon>Spermatophyta</taxon>
        <taxon>Magnoliopsida</taxon>
        <taxon>Ranunculales</taxon>
        <taxon>Circaeasteraceae</taxon>
        <taxon>Kingdonia</taxon>
    </lineage>
</organism>
<reference evidence="2 3" key="1">
    <citation type="journal article" date="2020" name="IScience">
        <title>Genome Sequencing of the Endangered Kingdonia uniflora (Circaeasteraceae, Ranunculales) Reveals Potential Mechanisms of Evolutionary Specialization.</title>
        <authorList>
            <person name="Sun Y."/>
            <person name="Deng T."/>
            <person name="Zhang A."/>
            <person name="Moore M.J."/>
            <person name="Landis J.B."/>
            <person name="Lin N."/>
            <person name="Zhang H."/>
            <person name="Zhang X."/>
            <person name="Huang J."/>
            <person name="Zhang X."/>
            <person name="Sun H."/>
            <person name="Wang H."/>
        </authorList>
    </citation>
    <scope>NUCLEOTIDE SEQUENCE [LARGE SCALE GENOMIC DNA]</scope>
    <source>
        <strain evidence="2">TB1705</strain>
        <tissue evidence="2">Leaf</tissue>
    </source>
</reference>
<protein>
    <recommendedName>
        <fullName evidence="4">Small auxin up regulated protein</fullName>
    </recommendedName>
</protein>
<dbReference type="AlphaFoldDB" id="A0A7J7LNH1"/>
<name>A0A7J7LNH1_9MAGN</name>
<evidence type="ECO:0000313" key="3">
    <source>
        <dbReference type="Proteomes" id="UP000541444"/>
    </source>
</evidence>